<evidence type="ECO:0000313" key="4">
    <source>
        <dbReference type="Proteomes" id="UP000027997"/>
    </source>
</evidence>
<accession>A0A081K9Q9</accession>
<evidence type="ECO:0000256" key="2">
    <source>
        <dbReference type="SAM" id="MobiDB-lite"/>
    </source>
</evidence>
<dbReference type="AlphaFoldDB" id="A0A081K9Q9"/>
<evidence type="ECO:0000313" key="3">
    <source>
        <dbReference type="EMBL" id="KEI70885.1"/>
    </source>
</evidence>
<keyword evidence="4" id="KW-1185">Reference proteome</keyword>
<feature type="coiled-coil region" evidence="1">
    <location>
        <begin position="374"/>
        <end position="454"/>
    </location>
</feature>
<dbReference type="EMBL" id="JOJP01000001">
    <property type="protein sequence ID" value="KEI70885.1"/>
    <property type="molecule type" value="Genomic_DNA"/>
</dbReference>
<evidence type="ECO:0000256" key="1">
    <source>
        <dbReference type="SAM" id="Coils"/>
    </source>
</evidence>
<reference evidence="3 4" key="1">
    <citation type="submission" date="2014-06" db="EMBL/GenBank/DDBJ databases">
        <title>Whole Genome Sequences of Three Symbiotic Endozoicomonas Bacteria.</title>
        <authorList>
            <person name="Neave M.J."/>
            <person name="Apprill A."/>
            <person name="Voolstra C.R."/>
        </authorList>
    </citation>
    <scope>NUCLEOTIDE SEQUENCE [LARGE SCALE GENOMIC DNA]</scope>
    <source>
        <strain evidence="3 4">DSM 22380</strain>
    </source>
</reference>
<name>A0A081K9Q9_9GAMM</name>
<protein>
    <submittedName>
        <fullName evidence="3">Uncharacterized protein</fullName>
    </submittedName>
</protein>
<proteinExistence type="predicted"/>
<keyword evidence="1" id="KW-0175">Coiled coil</keyword>
<organism evidence="3 4">
    <name type="scientific">Endozoicomonas elysicola</name>
    <dbReference type="NCBI Taxonomy" id="305900"/>
    <lineage>
        <taxon>Bacteria</taxon>
        <taxon>Pseudomonadati</taxon>
        <taxon>Pseudomonadota</taxon>
        <taxon>Gammaproteobacteria</taxon>
        <taxon>Oceanospirillales</taxon>
        <taxon>Endozoicomonadaceae</taxon>
        <taxon>Endozoicomonas</taxon>
    </lineage>
</organism>
<sequence>MNVSGNTGRIDQSQTLPFAVDADIVNPEEGYLNGSKVTVQAIDPDKYVGIQVSTKKFAELPKSTRPVKVAFKDFRKWLRNCRPVKALEHLLMGKGKRMAKKQNWGPISNKQAEAALKATKNPFEQETLATSIKQFNTDLRLLDQKKMDHDRFKIENDEFREKYKTILAIADGDLTSARIDLREGLVIVLPPATADGDPQCVRLDSKSLRVRKDAANQLAETFKSSDAYKQYDKSKDRVYKLEAERETLKASLTTQAKELKKAHKGLIKERVKGDQQRVAVEHKQQKTRATYDMKVAEVNYTSQMNAKIQAKVSEADALRQQITGFQDRIGDREADVAQDQASVKRLEAGIRFAETGESTLDDDMQSMFLSKEGIAKAREDKNSLIGAIEQNQQELTTLYANLKEAEGKYKQALKDEKALHAEKDKELTALGKDRKKVEKQYDDMAVKMNKALETDAKTEHKAAAGVFSGSGSKEKAAARKAANQPKSEQPGEEAVYMDGQEAVDRINKGQEELVQIAGKVAQRGKPKQEHLYPVEELEQLKREYGPTVDETIEGLAADNKAAESVVAKAKARTDALKTERLQKEAQEDAKAMQALEEWGNSPVSSPESKDMEELAEWAARPLTPQEQARAEAARSEKPKKSRKQKVASAFKKLDPRKKSSKSEQPDLIDLRSDAERAQAQKVAKTKENVAKAQKGGKK</sequence>
<feature type="compositionally biased region" description="Basic and acidic residues" evidence="2">
    <location>
        <begin position="651"/>
        <end position="689"/>
    </location>
</feature>
<feature type="compositionally biased region" description="Basic and acidic residues" evidence="2">
    <location>
        <begin position="571"/>
        <end position="590"/>
    </location>
</feature>
<dbReference type="Gene3D" id="1.10.287.1490">
    <property type="match status" value="1"/>
</dbReference>
<dbReference type="RefSeq" id="WP_020580482.1">
    <property type="nucleotide sequence ID" value="NZ_JOJP01000001.1"/>
</dbReference>
<gene>
    <name evidence="3" type="ORF">GV64_09135</name>
</gene>
<feature type="region of interest" description="Disordered" evidence="2">
    <location>
        <begin position="467"/>
        <end position="493"/>
    </location>
</feature>
<feature type="region of interest" description="Disordered" evidence="2">
    <location>
        <begin position="571"/>
        <end position="698"/>
    </location>
</feature>
<comment type="caution">
    <text evidence="3">The sequence shown here is derived from an EMBL/GenBank/DDBJ whole genome shotgun (WGS) entry which is preliminary data.</text>
</comment>
<feature type="compositionally biased region" description="Basic and acidic residues" evidence="2">
    <location>
        <begin position="628"/>
        <end position="638"/>
    </location>
</feature>
<dbReference type="Proteomes" id="UP000027997">
    <property type="component" value="Unassembled WGS sequence"/>
</dbReference>